<protein>
    <submittedName>
        <fullName evidence="1">Uncharacterized protein</fullName>
    </submittedName>
</protein>
<proteinExistence type="predicted"/>
<dbReference type="AlphaFoldDB" id="A0A1I3DNU4"/>
<dbReference type="Proteomes" id="UP000199548">
    <property type="component" value="Unassembled WGS sequence"/>
</dbReference>
<evidence type="ECO:0000313" key="1">
    <source>
        <dbReference type="EMBL" id="SFH88397.1"/>
    </source>
</evidence>
<keyword evidence="2" id="KW-1185">Reference proteome</keyword>
<name>A0A1I3DNU4_9BURK</name>
<evidence type="ECO:0000313" key="2">
    <source>
        <dbReference type="Proteomes" id="UP000199548"/>
    </source>
</evidence>
<dbReference type="EMBL" id="FOQU01000001">
    <property type="protein sequence ID" value="SFH88397.1"/>
    <property type="molecule type" value="Genomic_DNA"/>
</dbReference>
<dbReference type="STRING" id="420953.SAMN05192543_101438"/>
<gene>
    <name evidence="1" type="ORF">SAMN05192543_101438</name>
</gene>
<dbReference type="RefSeq" id="WP_091006828.1">
    <property type="nucleotide sequence ID" value="NZ_CP041743.1"/>
</dbReference>
<sequence>MSALTFLNTTQYIAQFVVNKGEQVVARLPGIAPGASLQVPSDDTYQVTASTILEGNTYTSAPATVSGAMGFVAQVKQNNLQGTYDFEMKVEASSAADQMVFQKTTIGPVTFNISKNGVYLQSVVVQNSFLVKTLQIGSTYSMYAVINGVTTDTAQTTNPSAVVTAELDNTDLESGYFTLSAL</sequence>
<accession>A0A1I3DNU4</accession>
<reference evidence="1 2" key="1">
    <citation type="submission" date="2016-10" db="EMBL/GenBank/DDBJ databases">
        <authorList>
            <person name="de Groot N.N."/>
        </authorList>
    </citation>
    <scope>NUCLEOTIDE SEQUENCE [LARGE SCALE GENOMIC DNA]</scope>
    <source>
        <strain evidence="1 2">LMG 23650</strain>
    </source>
</reference>
<organism evidence="1 2">
    <name type="scientific">Paraburkholderia megapolitana</name>
    <dbReference type="NCBI Taxonomy" id="420953"/>
    <lineage>
        <taxon>Bacteria</taxon>
        <taxon>Pseudomonadati</taxon>
        <taxon>Pseudomonadota</taxon>
        <taxon>Betaproteobacteria</taxon>
        <taxon>Burkholderiales</taxon>
        <taxon>Burkholderiaceae</taxon>
        <taxon>Paraburkholderia</taxon>
    </lineage>
</organism>
<dbReference type="OrthoDB" id="7023308at2"/>